<dbReference type="Proteomes" id="UP000179627">
    <property type="component" value="Unassembled WGS sequence"/>
</dbReference>
<dbReference type="GO" id="GO:0071949">
    <property type="term" value="F:FAD binding"/>
    <property type="evidence" value="ECO:0007669"/>
    <property type="project" value="InterPro"/>
</dbReference>
<dbReference type="PANTHER" id="PTHR42659:SF2">
    <property type="entry name" value="XANTHINE DEHYDROGENASE SUBUNIT C-RELATED"/>
    <property type="match status" value="1"/>
</dbReference>
<dbReference type="InterPro" id="IPR016169">
    <property type="entry name" value="FAD-bd_PCMH_sub2"/>
</dbReference>
<dbReference type="InterPro" id="IPR036318">
    <property type="entry name" value="FAD-bd_PCMH-like_sf"/>
</dbReference>
<dbReference type="EMBL" id="MBLM01000141">
    <property type="protein sequence ID" value="OHV31976.1"/>
    <property type="molecule type" value="Genomic_DNA"/>
</dbReference>
<dbReference type="RefSeq" id="WP_071088037.1">
    <property type="nucleotide sequence ID" value="NZ_MBLM01000141.1"/>
</dbReference>
<dbReference type="InterPro" id="IPR002346">
    <property type="entry name" value="Mopterin_DH_FAD-bd"/>
</dbReference>
<evidence type="ECO:0000256" key="1">
    <source>
        <dbReference type="ARBA" id="ARBA00022630"/>
    </source>
</evidence>
<dbReference type="InterPro" id="IPR051312">
    <property type="entry name" value="Diverse_Substr_Oxidored"/>
</dbReference>
<keyword evidence="3" id="KW-0560">Oxidoreductase</keyword>
<dbReference type="SUPFAM" id="SSF56176">
    <property type="entry name" value="FAD-binding/transporter-associated domain-like"/>
    <property type="match status" value="1"/>
</dbReference>
<organism evidence="5 6">
    <name type="scientific">Parafrankia colletiae</name>
    <dbReference type="NCBI Taxonomy" id="573497"/>
    <lineage>
        <taxon>Bacteria</taxon>
        <taxon>Bacillati</taxon>
        <taxon>Actinomycetota</taxon>
        <taxon>Actinomycetes</taxon>
        <taxon>Frankiales</taxon>
        <taxon>Frankiaceae</taxon>
        <taxon>Parafrankia</taxon>
    </lineage>
</organism>
<feature type="domain" description="FAD-binding PCMH-type" evidence="4">
    <location>
        <begin position="3"/>
        <end position="175"/>
    </location>
</feature>
<proteinExistence type="predicted"/>
<evidence type="ECO:0000256" key="2">
    <source>
        <dbReference type="ARBA" id="ARBA00022827"/>
    </source>
</evidence>
<gene>
    <name evidence="5" type="ORF">CC117_05445</name>
</gene>
<evidence type="ECO:0000256" key="3">
    <source>
        <dbReference type="ARBA" id="ARBA00023002"/>
    </source>
</evidence>
<dbReference type="Gene3D" id="3.30.390.50">
    <property type="entry name" value="CO dehydrogenase flavoprotein, C-terminal domain"/>
    <property type="match status" value="1"/>
</dbReference>
<dbReference type="SMART" id="SM01092">
    <property type="entry name" value="CO_deh_flav_C"/>
    <property type="match status" value="1"/>
</dbReference>
<dbReference type="Gene3D" id="3.30.43.10">
    <property type="entry name" value="Uridine Diphospho-n-acetylenolpyruvylglucosamine Reductase, domain 2"/>
    <property type="match status" value="1"/>
</dbReference>
<reference evidence="6" key="1">
    <citation type="submission" date="2016-07" db="EMBL/GenBank/DDBJ databases">
        <title>Sequence Frankia sp. strain CcI1.17.</title>
        <authorList>
            <person name="Ghodhbane-Gtari F."/>
            <person name="Swanson E."/>
            <person name="Gueddou A."/>
            <person name="Morris K."/>
            <person name="Hezbri K."/>
            <person name="Ktari A."/>
            <person name="Nouioui I."/>
            <person name="Abebe-Akele F."/>
            <person name="Simpson S."/>
            <person name="Thomas K."/>
            <person name="Gtari M."/>
            <person name="Tisa L.S."/>
            <person name="Hurst S."/>
        </authorList>
    </citation>
    <scope>NUCLEOTIDE SEQUENCE [LARGE SCALE GENOMIC DNA]</scope>
    <source>
        <strain evidence="6">Cc1.17</strain>
    </source>
</reference>
<name>A0A1S1QEE0_9ACTN</name>
<evidence type="ECO:0000259" key="4">
    <source>
        <dbReference type="PROSITE" id="PS51387"/>
    </source>
</evidence>
<keyword evidence="6" id="KW-1185">Reference proteome</keyword>
<dbReference type="PROSITE" id="PS51387">
    <property type="entry name" value="FAD_PCMH"/>
    <property type="match status" value="1"/>
</dbReference>
<dbReference type="InterPro" id="IPR036683">
    <property type="entry name" value="CO_DH_flav_C_dom_sf"/>
</dbReference>
<evidence type="ECO:0000313" key="5">
    <source>
        <dbReference type="EMBL" id="OHV31976.1"/>
    </source>
</evidence>
<dbReference type="OrthoDB" id="9793944at2"/>
<keyword evidence="2" id="KW-0274">FAD</keyword>
<dbReference type="SUPFAM" id="SSF55447">
    <property type="entry name" value="CO dehydrogenase flavoprotein C-terminal domain-like"/>
    <property type="match status" value="1"/>
</dbReference>
<dbReference type="GO" id="GO:0016491">
    <property type="term" value="F:oxidoreductase activity"/>
    <property type="evidence" value="ECO:0007669"/>
    <property type="project" value="UniProtKB-KW"/>
</dbReference>
<comment type="caution">
    <text evidence="5">The sequence shown here is derived from an EMBL/GenBank/DDBJ whole genome shotgun (WGS) entry which is preliminary data.</text>
</comment>
<dbReference type="AlphaFoldDB" id="A0A1S1QEE0"/>
<dbReference type="Gene3D" id="3.30.465.10">
    <property type="match status" value="1"/>
</dbReference>
<evidence type="ECO:0000313" key="6">
    <source>
        <dbReference type="Proteomes" id="UP000179627"/>
    </source>
</evidence>
<dbReference type="Pfam" id="PF00941">
    <property type="entry name" value="FAD_binding_5"/>
    <property type="match status" value="1"/>
</dbReference>
<dbReference type="InterPro" id="IPR005107">
    <property type="entry name" value="CO_DH_flav_C"/>
</dbReference>
<protein>
    <submittedName>
        <fullName evidence="5">Molybdopterin dehydrogenase</fullName>
    </submittedName>
</protein>
<dbReference type="InterPro" id="IPR016166">
    <property type="entry name" value="FAD-bd_PCMH"/>
</dbReference>
<keyword evidence="1" id="KW-0285">Flavoprotein</keyword>
<accession>A0A1S1QEE0</accession>
<dbReference type="InterPro" id="IPR016167">
    <property type="entry name" value="FAD-bd_PCMH_sub1"/>
</dbReference>
<sequence length="296" mass="29975">MTTPGGPSTVLHRPGTVGEAVASLTAEVEAGRDVRLLAGGTDLVPALRAGGRGPAAIVALRRVLELRVRGASADALTVGAGVTYADLAGWSLAPGLAAASRVVGSVQIRNCGTVGGALGSANPRGDLLTFLAAAEAEILLASARGARTTDVDGFLRDGPEPGELVTAVRVARPSGPQTYLKIGGRQAAFPALVSCALLVDRVRERVCCAVSGVATGPWRVAAAERLAGDEVDWSTGTAPLALARRFGELAAGGLRAAPPLPEDPRHPADYRVHAAGVLAARAFARCLAGVRRGDPA</sequence>
<dbReference type="PANTHER" id="PTHR42659">
    <property type="entry name" value="XANTHINE DEHYDROGENASE SUBUNIT C-RELATED"/>
    <property type="match status" value="1"/>
</dbReference>